<proteinExistence type="predicted"/>
<evidence type="ECO:0000256" key="1">
    <source>
        <dbReference type="SAM" id="MobiDB-lite"/>
    </source>
</evidence>
<name>A0A4Q9PYX2_9APHY</name>
<dbReference type="EMBL" id="ML145109">
    <property type="protein sequence ID" value="TBU59865.1"/>
    <property type="molecule type" value="Genomic_DNA"/>
</dbReference>
<dbReference type="Proteomes" id="UP000292082">
    <property type="component" value="Unassembled WGS sequence"/>
</dbReference>
<feature type="compositionally biased region" description="Basic and acidic residues" evidence="1">
    <location>
        <begin position="23"/>
        <end position="43"/>
    </location>
</feature>
<evidence type="ECO:0000313" key="3">
    <source>
        <dbReference type="Proteomes" id="UP000292082"/>
    </source>
</evidence>
<keyword evidence="3" id="KW-1185">Reference proteome</keyword>
<protein>
    <submittedName>
        <fullName evidence="2">Uncharacterized protein</fullName>
    </submittedName>
</protein>
<accession>A0A4Q9PYX2</accession>
<organism evidence="2 3">
    <name type="scientific">Dichomitus squalens</name>
    <dbReference type="NCBI Taxonomy" id="114155"/>
    <lineage>
        <taxon>Eukaryota</taxon>
        <taxon>Fungi</taxon>
        <taxon>Dikarya</taxon>
        <taxon>Basidiomycota</taxon>
        <taxon>Agaricomycotina</taxon>
        <taxon>Agaricomycetes</taxon>
        <taxon>Polyporales</taxon>
        <taxon>Polyporaceae</taxon>
        <taxon>Dichomitus</taxon>
    </lineage>
</organism>
<evidence type="ECO:0000313" key="2">
    <source>
        <dbReference type="EMBL" id="TBU59865.1"/>
    </source>
</evidence>
<dbReference type="AlphaFoldDB" id="A0A4Q9PYX2"/>
<sequence length="54" mass="6274">MPPTRNSTRGPFYCHCLQHCRGQRREVSRKTYDGHASTRHEPLRQGTRSRPVAP</sequence>
<reference evidence="2 3" key="1">
    <citation type="submission" date="2019-01" db="EMBL/GenBank/DDBJ databases">
        <title>Draft genome sequences of three monokaryotic isolates of the white-rot basidiomycete fungus Dichomitus squalens.</title>
        <authorList>
            <consortium name="DOE Joint Genome Institute"/>
            <person name="Lopez S.C."/>
            <person name="Andreopoulos B."/>
            <person name="Pangilinan J."/>
            <person name="Lipzen A."/>
            <person name="Riley R."/>
            <person name="Ahrendt S."/>
            <person name="Ng V."/>
            <person name="Barry K."/>
            <person name="Daum C."/>
            <person name="Grigoriev I.V."/>
            <person name="Hilden K.S."/>
            <person name="Makela M.R."/>
            <person name="de Vries R.P."/>
        </authorList>
    </citation>
    <scope>NUCLEOTIDE SEQUENCE [LARGE SCALE GENOMIC DNA]</scope>
    <source>
        <strain evidence="2 3">CBS 464.89</strain>
    </source>
</reference>
<feature type="region of interest" description="Disordered" evidence="1">
    <location>
        <begin position="23"/>
        <end position="54"/>
    </location>
</feature>
<gene>
    <name evidence="2" type="ORF">BD310DRAFT_923887</name>
</gene>